<accession>A0ACC0F3K5</accession>
<keyword evidence="2" id="KW-1185">Reference proteome</keyword>
<organism evidence="1 2">
    <name type="scientific">Camellia lanceoleosa</name>
    <dbReference type="NCBI Taxonomy" id="1840588"/>
    <lineage>
        <taxon>Eukaryota</taxon>
        <taxon>Viridiplantae</taxon>
        <taxon>Streptophyta</taxon>
        <taxon>Embryophyta</taxon>
        <taxon>Tracheophyta</taxon>
        <taxon>Spermatophyta</taxon>
        <taxon>Magnoliopsida</taxon>
        <taxon>eudicotyledons</taxon>
        <taxon>Gunneridae</taxon>
        <taxon>Pentapetalae</taxon>
        <taxon>asterids</taxon>
        <taxon>Ericales</taxon>
        <taxon>Theaceae</taxon>
        <taxon>Camellia</taxon>
    </lineage>
</organism>
<evidence type="ECO:0000313" key="1">
    <source>
        <dbReference type="EMBL" id="KAI7983039.1"/>
    </source>
</evidence>
<dbReference type="Proteomes" id="UP001060215">
    <property type="component" value="Chromosome 11"/>
</dbReference>
<proteinExistence type="predicted"/>
<sequence length="306" mass="34683">MDKTVRLWHLSSKSFLKVFSHSNYVTCIQFNPADDRYFISGSLDAKVHIWSIPDRQVADWNVLHEMATAACYTPNGEGALVGSYKGSCCLYNTFVVTKSSNQSAKQEKKSHQKKITGFQFAPGSSSKVHIISADLRIQVIDCVGLVRKFKGRRGGKFQPKPKVQIEREKPSADTSHPDAVESIPCPQQDQSIPSETKYMNELFFIDLSLEAFDQSFHRTRTQTRPVLHQIADPKSMSFLNQIDLCCFFLRLDQIRSLNQIDLSCSASQAPEELPKKTKLFFAHAAENWDAEFYAKVNDDVYINIDS</sequence>
<name>A0ACC0F3K5_9ERIC</name>
<protein>
    <submittedName>
        <fullName evidence="1">WD repeat-containing protein 44</fullName>
    </submittedName>
</protein>
<gene>
    <name evidence="1" type="ORF">LOK49_LG15G02297</name>
</gene>
<reference evidence="1 2" key="1">
    <citation type="journal article" date="2022" name="Plant J.">
        <title>Chromosome-level genome of Camellia lanceoleosa provides a valuable resource for understanding genome evolution and self-incompatibility.</title>
        <authorList>
            <person name="Gong W."/>
            <person name="Xiao S."/>
            <person name="Wang L."/>
            <person name="Liao Z."/>
            <person name="Chang Y."/>
            <person name="Mo W."/>
            <person name="Hu G."/>
            <person name="Li W."/>
            <person name="Zhao G."/>
            <person name="Zhu H."/>
            <person name="Hu X."/>
            <person name="Ji K."/>
            <person name="Xiang X."/>
            <person name="Song Q."/>
            <person name="Yuan D."/>
            <person name="Jin S."/>
            <person name="Zhang L."/>
        </authorList>
    </citation>
    <scope>NUCLEOTIDE SEQUENCE [LARGE SCALE GENOMIC DNA]</scope>
    <source>
        <strain evidence="1">SQ_2022a</strain>
    </source>
</reference>
<comment type="caution">
    <text evidence="1">The sequence shown here is derived from an EMBL/GenBank/DDBJ whole genome shotgun (WGS) entry which is preliminary data.</text>
</comment>
<evidence type="ECO:0000313" key="2">
    <source>
        <dbReference type="Proteomes" id="UP001060215"/>
    </source>
</evidence>
<dbReference type="EMBL" id="CM045768">
    <property type="protein sequence ID" value="KAI7983039.1"/>
    <property type="molecule type" value="Genomic_DNA"/>
</dbReference>